<dbReference type="GO" id="GO:0141100">
    <property type="term" value="F:tRNA (guanine(18)-2'-O)-methyltransferase activity"/>
    <property type="evidence" value="ECO:0007669"/>
    <property type="project" value="UniProtKB-UniRule"/>
</dbReference>
<keyword evidence="5 7" id="KW-0819">tRNA processing</keyword>
<dbReference type="Proteomes" id="UP000204551">
    <property type="component" value="Chromosome"/>
</dbReference>
<protein>
    <recommendedName>
        <fullName evidence="7">tRNA (guanosine(18)-2'-O)-methyltransferase</fullName>
        <ecNumber evidence="7">2.1.1.34</ecNumber>
    </recommendedName>
    <alternativeName>
        <fullName evidence="7">tRNA [Gm18] methyltransferase</fullName>
    </alternativeName>
</protein>
<dbReference type="SUPFAM" id="SSF75217">
    <property type="entry name" value="alpha/beta knot"/>
    <property type="match status" value="1"/>
</dbReference>
<accession>A0A221V420</accession>
<dbReference type="Gene3D" id="3.40.1280.10">
    <property type="match status" value="1"/>
</dbReference>
<dbReference type="Pfam" id="PF00588">
    <property type="entry name" value="SpoU_methylase"/>
    <property type="match status" value="1"/>
</dbReference>
<sequence>MVDLKLLDYLEGFITPERKARFLDILEDRTNYITVAIEDVYQMHNTSAVVRSCDVFGVQQAHLIESKFGKRLDKDIAMGAQQWVDIKRYNTTTDCIDTLREQEYKIVATTPHRNNCSLTDFKLEGKTALFFGTERDGLSEEVLEKADSFLKIPMVGFTESLNISVSAAIILHTLTSQLRKESINWRLTEEEKLEKRLDWTKKSVRSLNDVLARFHGTK</sequence>
<evidence type="ECO:0000256" key="3">
    <source>
        <dbReference type="ARBA" id="ARBA00022679"/>
    </source>
</evidence>
<keyword evidence="2 7" id="KW-0489">Methyltransferase</keyword>
<dbReference type="AlphaFoldDB" id="A0A221V420"/>
<dbReference type="eggNOG" id="COG0566">
    <property type="taxonomic scope" value="Bacteria"/>
</dbReference>
<keyword evidence="6 7" id="KW-0694">RNA-binding</keyword>
<comment type="function">
    <text evidence="7">Catalyzes the 2'-O methylation of guanosine at position 18 in tRNA.</text>
</comment>
<comment type="similarity">
    <text evidence="7">Belongs to the class IV-like SAM-binding methyltransferase superfamily. RNA methyltransferase TrmH family.</text>
</comment>
<feature type="binding site" evidence="7">
    <location>
        <position position="152"/>
    </location>
    <ligand>
        <name>S-adenosyl-L-methionine</name>
        <dbReference type="ChEBI" id="CHEBI:59789"/>
    </ligand>
</feature>
<evidence type="ECO:0000259" key="8">
    <source>
        <dbReference type="Pfam" id="PF00588"/>
    </source>
</evidence>
<feature type="domain" description="tRNA/rRNA methyltransferase SpoU type" evidence="8">
    <location>
        <begin position="33"/>
        <end position="172"/>
    </location>
</feature>
<dbReference type="PANTHER" id="PTHR43453:SF1">
    <property type="entry name" value="TRNA_RRNA METHYLTRANSFERASE SPOU TYPE DOMAIN-CONTAINING PROTEIN"/>
    <property type="match status" value="1"/>
</dbReference>
<keyword evidence="3 7" id="KW-0808">Transferase</keyword>
<gene>
    <name evidence="7" type="primary">trmH</name>
    <name evidence="9" type="ORF">AREALGSMS7_04727</name>
</gene>
<evidence type="ECO:0000256" key="2">
    <source>
        <dbReference type="ARBA" id="ARBA00022603"/>
    </source>
</evidence>
<evidence type="ECO:0000256" key="7">
    <source>
        <dbReference type="HAMAP-Rule" id="MF_02060"/>
    </source>
</evidence>
<dbReference type="EC" id="2.1.1.34" evidence="7"/>
<dbReference type="GO" id="GO:0002938">
    <property type="term" value="P:tRNA guanine ribose methylation"/>
    <property type="evidence" value="ECO:0007669"/>
    <property type="project" value="UniProtKB-UniRule"/>
</dbReference>
<dbReference type="InterPro" id="IPR033671">
    <property type="entry name" value="TrmH"/>
</dbReference>
<evidence type="ECO:0000313" key="9">
    <source>
        <dbReference type="EMBL" id="ASO08116.1"/>
    </source>
</evidence>
<evidence type="ECO:0000313" key="10">
    <source>
        <dbReference type="Proteomes" id="UP000204551"/>
    </source>
</evidence>
<dbReference type="STRING" id="616991.GCA_000733925_02909"/>
<dbReference type="InterPro" id="IPR029028">
    <property type="entry name" value="Alpha/beta_knot_MTases"/>
</dbReference>
<dbReference type="GO" id="GO:0000049">
    <property type="term" value="F:tRNA binding"/>
    <property type="evidence" value="ECO:0007669"/>
    <property type="project" value="UniProtKB-UniRule"/>
</dbReference>
<proteinExistence type="inferred from homology"/>
<dbReference type="PANTHER" id="PTHR43453">
    <property type="entry name" value="RRNA METHYLASE-LIKE"/>
    <property type="match status" value="1"/>
</dbReference>
<feature type="binding site" evidence="7">
    <location>
        <position position="161"/>
    </location>
    <ligand>
        <name>S-adenosyl-L-methionine</name>
        <dbReference type="ChEBI" id="CHEBI:59789"/>
    </ligand>
</feature>
<evidence type="ECO:0000256" key="1">
    <source>
        <dbReference type="ARBA" id="ARBA00022555"/>
    </source>
</evidence>
<feature type="binding site" evidence="7">
    <location>
        <position position="109"/>
    </location>
    <ligand>
        <name>S-adenosyl-L-methionine</name>
        <dbReference type="ChEBI" id="CHEBI:59789"/>
    </ligand>
</feature>
<keyword evidence="1 7" id="KW-0820">tRNA-binding</keyword>
<dbReference type="KEGG" id="aalg:AREALGSMS7_04727"/>
<evidence type="ECO:0000256" key="6">
    <source>
        <dbReference type="ARBA" id="ARBA00022884"/>
    </source>
</evidence>
<dbReference type="InterPro" id="IPR001537">
    <property type="entry name" value="SpoU_MeTrfase"/>
</dbReference>
<name>A0A221V420_9FLAO</name>
<dbReference type="InterPro" id="IPR029026">
    <property type="entry name" value="tRNA_m1G_MTases_N"/>
</dbReference>
<evidence type="ECO:0000256" key="4">
    <source>
        <dbReference type="ARBA" id="ARBA00022691"/>
    </source>
</evidence>
<dbReference type="HAMAP" id="MF_02060">
    <property type="entry name" value="tRNA_methyltr_TrmH"/>
    <property type="match status" value="1"/>
</dbReference>
<dbReference type="CDD" id="cd18092">
    <property type="entry name" value="SpoU-like_TrmH"/>
    <property type="match status" value="1"/>
</dbReference>
<evidence type="ECO:0000256" key="5">
    <source>
        <dbReference type="ARBA" id="ARBA00022694"/>
    </source>
</evidence>
<comment type="caution">
    <text evidence="7">Lacks conserved residue(s) required for the propagation of feature annotation.</text>
</comment>
<dbReference type="EMBL" id="CP022515">
    <property type="protein sequence ID" value="ASO08116.1"/>
    <property type="molecule type" value="Genomic_DNA"/>
</dbReference>
<reference evidence="9 10" key="1">
    <citation type="submission" date="2017-07" db="EMBL/GenBank/DDBJ databases">
        <title>Genome Sequence of Arenibacter algicola Strain SMS7 Isolated from a culture of the Diatom Skeletonema marinoi.</title>
        <authorList>
            <person name="Topel M."/>
            <person name="Pinder M.I.M."/>
            <person name="Johansson O.N."/>
            <person name="Kourtchenko O."/>
            <person name="Godhe A."/>
            <person name="Clarke A.K."/>
        </authorList>
    </citation>
    <scope>NUCLEOTIDE SEQUENCE [LARGE SCALE GENOMIC DNA]</scope>
    <source>
        <strain evidence="9 10">SMS7</strain>
    </source>
</reference>
<comment type="catalytic activity">
    <reaction evidence="7">
        <text>guanosine(18) in tRNA + S-adenosyl-L-methionine = 2'-O-methylguanosine(18) in tRNA + S-adenosyl-L-homocysteine + H(+)</text>
        <dbReference type="Rhea" id="RHEA:20077"/>
        <dbReference type="Rhea" id="RHEA-COMP:10190"/>
        <dbReference type="Rhea" id="RHEA-COMP:10192"/>
        <dbReference type="ChEBI" id="CHEBI:15378"/>
        <dbReference type="ChEBI" id="CHEBI:57856"/>
        <dbReference type="ChEBI" id="CHEBI:59789"/>
        <dbReference type="ChEBI" id="CHEBI:74269"/>
        <dbReference type="ChEBI" id="CHEBI:74445"/>
        <dbReference type="EC" id="2.1.1.34"/>
    </reaction>
</comment>
<organism evidence="9 10">
    <name type="scientific">Arenibacter algicola</name>
    <dbReference type="NCBI Taxonomy" id="616991"/>
    <lineage>
        <taxon>Bacteria</taxon>
        <taxon>Pseudomonadati</taxon>
        <taxon>Bacteroidota</taxon>
        <taxon>Flavobacteriia</taxon>
        <taxon>Flavobacteriales</taxon>
        <taxon>Flavobacteriaceae</taxon>
        <taxon>Arenibacter</taxon>
    </lineage>
</organism>
<dbReference type="RefSeq" id="WP_093980239.1">
    <property type="nucleotide sequence ID" value="NZ_CP022515.1"/>
</dbReference>
<keyword evidence="4 7" id="KW-0949">S-adenosyl-L-methionine</keyword>